<dbReference type="AlphaFoldDB" id="A0A660LAY0"/>
<dbReference type="PANTHER" id="PTHR43167:SF1">
    <property type="entry name" value="PUTATIVE (AFU_ORTHOLOGUE AFUA_6G01830)-RELATED"/>
    <property type="match status" value="1"/>
</dbReference>
<dbReference type="GO" id="GO:0032259">
    <property type="term" value="P:methylation"/>
    <property type="evidence" value="ECO:0007669"/>
    <property type="project" value="UniProtKB-KW"/>
</dbReference>
<comment type="caution">
    <text evidence="4">The sequence shown here is derived from an EMBL/GenBank/DDBJ whole genome shotgun (WGS) entry which is preliminary data.</text>
</comment>
<keyword evidence="5" id="KW-1185">Reference proteome</keyword>
<dbReference type="InterPro" id="IPR029063">
    <property type="entry name" value="SAM-dependent_MTases_sf"/>
</dbReference>
<dbReference type="InterPro" id="IPR002935">
    <property type="entry name" value="SAM_O-MeTrfase"/>
</dbReference>
<evidence type="ECO:0000313" key="4">
    <source>
        <dbReference type="EMBL" id="RKQ91739.1"/>
    </source>
</evidence>
<keyword evidence="3" id="KW-0949">S-adenosyl-L-methionine</keyword>
<name>A0A660LAY0_9ACTN</name>
<proteinExistence type="predicted"/>
<dbReference type="OrthoDB" id="9799672at2"/>
<evidence type="ECO:0000256" key="3">
    <source>
        <dbReference type="ARBA" id="ARBA00022691"/>
    </source>
</evidence>
<keyword evidence="1 4" id="KW-0489">Methyltransferase</keyword>
<dbReference type="Proteomes" id="UP000278962">
    <property type="component" value="Unassembled WGS sequence"/>
</dbReference>
<dbReference type="Pfam" id="PF01596">
    <property type="entry name" value="Methyltransf_3"/>
    <property type="match status" value="1"/>
</dbReference>
<dbReference type="Gene3D" id="3.40.50.150">
    <property type="entry name" value="Vaccinia Virus protein VP39"/>
    <property type="match status" value="1"/>
</dbReference>
<reference evidence="4 5" key="1">
    <citation type="submission" date="2018-10" db="EMBL/GenBank/DDBJ databases">
        <title>Genomic Encyclopedia of Archaeal and Bacterial Type Strains, Phase II (KMG-II): from individual species to whole genera.</title>
        <authorList>
            <person name="Goeker M."/>
        </authorList>
    </citation>
    <scope>NUCLEOTIDE SEQUENCE [LARGE SCALE GENOMIC DNA]</scope>
    <source>
        <strain evidence="4 5">DSM 14954</strain>
    </source>
</reference>
<dbReference type="PROSITE" id="PS51682">
    <property type="entry name" value="SAM_OMT_I"/>
    <property type="match status" value="1"/>
</dbReference>
<organism evidence="4 5">
    <name type="scientific">Solirubrobacter pauli</name>
    <dbReference type="NCBI Taxonomy" id="166793"/>
    <lineage>
        <taxon>Bacteria</taxon>
        <taxon>Bacillati</taxon>
        <taxon>Actinomycetota</taxon>
        <taxon>Thermoleophilia</taxon>
        <taxon>Solirubrobacterales</taxon>
        <taxon>Solirubrobacteraceae</taxon>
        <taxon>Solirubrobacter</taxon>
    </lineage>
</organism>
<dbReference type="RefSeq" id="WP_121249504.1">
    <property type="nucleotide sequence ID" value="NZ_RBIL01000001.1"/>
</dbReference>
<dbReference type="CDD" id="cd02440">
    <property type="entry name" value="AdoMet_MTases"/>
    <property type="match status" value="1"/>
</dbReference>
<evidence type="ECO:0000256" key="2">
    <source>
        <dbReference type="ARBA" id="ARBA00022679"/>
    </source>
</evidence>
<protein>
    <submittedName>
        <fullName evidence="4">Putative O-methyltransferase YrrM</fullName>
    </submittedName>
</protein>
<sequence length="188" mass="20327">MDANRQAFLDELYAHGRDVPEALRNVEPEAAELLGVLVRTLGAQNVLEIGTSNGYSTIWLGDAAEAVGGRVLSLDIDADRTALAQKNLVEAEVDRCVDVRTQDAAQALAGFEDGSFDLIFLDAERREYASYWPDLVRVLRDRGLLVVANTLSNAKELVEFSELVYSAEGVTSTLLTVGAGVLLIVKSS</sequence>
<dbReference type="GO" id="GO:0008171">
    <property type="term" value="F:O-methyltransferase activity"/>
    <property type="evidence" value="ECO:0007669"/>
    <property type="project" value="InterPro"/>
</dbReference>
<gene>
    <name evidence="4" type="ORF">C8N24_1567</name>
</gene>
<dbReference type="EMBL" id="RBIL01000001">
    <property type="protein sequence ID" value="RKQ91739.1"/>
    <property type="molecule type" value="Genomic_DNA"/>
</dbReference>
<accession>A0A660LAY0</accession>
<evidence type="ECO:0000256" key="1">
    <source>
        <dbReference type="ARBA" id="ARBA00022603"/>
    </source>
</evidence>
<dbReference type="PANTHER" id="PTHR43167">
    <property type="entry name" value="PUTATIVE (AFU_ORTHOLOGUE AFUA_6G01830)-RELATED"/>
    <property type="match status" value="1"/>
</dbReference>
<dbReference type="SUPFAM" id="SSF53335">
    <property type="entry name" value="S-adenosyl-L-methionine-dependent methyltransferases"/>
    <property type="match status" value="1"/>
</dbReference>
<evidence type="ECO:0000313" key="5">
    <source>
        <dbReference type="Proteomes" id="UP000278962"/>
    </source>
</evidence>
<keyword evidence="2 4" id="KW-0808">Transferase</keyword>